<dbReference type="EMBL" id="KL142404">
    <property type="protein sequence ID" value="KDR69001.1"/>
    <property type="molecule type" value="Genomic_DNA"/>
</dbReference>
<dbReference type="PROSITE" id="PS50118">
    <property type="entry name" value="HMG_BOX_2"/>
    <property type="match status" value="1"/>
</dbReference>
<name>A0A067SDP6_GALM3</name>
<dbReference type="GO" id="GO:0005634">
    <property type="term" value="C:nucleus"/>
    <property type="evidence" value="ECO:0007669"/>
    <property type="project" value="UniProtKB-UniRule"/>
</dbReference>
<keyword evidence="6" id="KW-1185">Reference proteome</keyword>
<protein>
    <recommendedName>
        <fullName evidence="4">HMG box domain-containing protein</fullName>
    </recommendedName>
</protein>
<sequence>MASARLFLTLFRVLWIPYLDADDRFHLVVAGDAAEKPKREPTAYQIFCKEHMKKWNEDNPGRAKEAMSHIAAMWKDAPENPNRGQDVKSRKPKAPKEPKAAKAPKEPKATKAKAAPRAKKAKKDEDEEKEDEAEPSEEADEDDEE</sequence>
<evidence type="ECO:0000256" key="3">
    <source>
        <dbReference type="SAM" id="SignalP"/>
    </source>
</evidence>
<dbReference type="SUPFAM" id="SSF47095">
    <property type="entry name" value="HMG-box"/>
    <property type="match status" value="1"/>
</dbReference>
<feature type="domain" description="HMG box" evidence="4">
    <location>
        <begin position="37"/>
        <end position="102"/>
    </location>
</feature>
<feature type="compositionally biased region" description="Acidic residues" evidence="2">
    <location>
        <begin position="125"/>
        <end position="145"/>
    </location>
</feature>
<dbReference type="InterPro" id="IPR036910">
    <property type="entry name" value="HMG_box_dom_sf"/>
</dbReference>
<reference evidence="6" key="1">
    <citation type="journal article" date="2014" name="Proc. Natl. Acad. Sci. U.S.A.">
        <title>Extensive sampling of basidiomycete genomes demonstrates inadequacy of the white-rot/brown-rot paradigm for wood decay fungi.</title>
        <authorList>
            <person name="Riley R."/>
            <person name="Salamov A.A."/>
            <person name="Brown D.W."/>
            <person name="Nagy L.G."/>
            <person name="Floudas D."/>
            <person name="Held B.W."/>
            <person name="Levasseur A."/>
            <person name="Lombard V."/>
            <person name="Morin E."/>
            <person name="Otillar R."/>
            <person name="Lindquist E.A."/>
            <person name="Sun H."/>
            <person name="LaButti K.M."/>
            <person name="Schmutz J."/>
            <person name="Jabbour D."/>
            <person name="Luo H."/>
            <person name="Baker S.E."/>
            <person name="Pisabarro A.G."/>
            <person name="Walton J.D."/>
            <person name="Blanchette R.A."/>
            <person name="Henrissat B."/>
            <person name="Martin F."/>
            <person name="Cullen D."/>
            <person name="Hibbett D.S."/>
            <person name="Grigoriev I.V."/>
        </authorList>
    </citation>
    <scope>NUCLEOTIDE SEQUENCE [LARGE SCALE GENOMIC DNA]</scope>
    <source>
        <strain evidence="6">CBS 339.88</strain>
    </source>
</reference>
<evidence type="ECO:0000256" key="1">
    <source>
        <dbReference type="PROSITE-ProRule" id="PRU00267"/>
    </source>
</evidence>
<evidence type="ECO:0000313" key="5">
    <source>
        <dbReference type="EMBL" id="KDR69001.1"/>
    </source>
</evidence>
<dbReference type="OrthoDB" id="667577at2759"/>
<dbReference type="InterPro" id="IPR009071">
    <property type="entry name" value="HMG_box_dom"/>
</dbReference>
<evidence type="ECO:0000256" key="2">
    <source>
        <dbReference type="SAM" id="MobiDB-lite"/>
    </source>
</evidence>
<dbReference type="Gene3D" id="1.10.30.10">
    <property type="entry name" value="High mobility group box domain"/>
    <property type="match status" value="1"/>
</dbReference>
<feature type="DNA-binding region" description="HMG box" evidence="1">
    <location>
        <begin position="37"/>
        <end position="102"/>
    </location>
</feature>
<feature type="compositionally biased region" description="Basic and acidic residues" evidence="2">
    <location>
        <begin position="56"/>
        <end position="67"/>
    </location>
</feature>
<evidence type="ECO:0000313" key="6">
    <source>
        <dbReference type="Proteomes" id="UP000027222"/>
    </source>
</evidence>
<dbReference type="HOGENOM" id="CLU_1787003_0_0_1"/>
<keyword evidence="1" id="KW-0238">DNA-binding</keyword>
<feature type="compositionally biased region" description="Basic and acidic residues" evidence="2">
    <location>
        <begin position="85"/>
        <end position="109"/>
    </location>
</feature>
<feature type="chain" id="PRO_5001645653" description="HMG box domain-containing protein" evidence="3">
    <location>
        <begin position="22"/>
        <end position="145"/>
    </location>
</feature>
<feature type="signal peptide" evidence="3">
    <location>
        <begin position="1"/>
        <end position="21"/>
    </location>
</feature>
<keyword evidence="1" id="KW-0539">Nucleus</keyword>
<dbReference type="CDD" id="cd00084">
    <property type="entry name" value="HMG-box_SF"/>
    <property type="match status" value="1"/>
</dbReference>
<dbReference type="GO" id="GO:0003677">
    <property type="term" value="F:DNA binding"/>
    <property type="evidence" value="ECO:0007669"/>
    <property type="project" value="UniProtKB-UniRule"/>
</dbReference>
<accession>A0A067SDP6</accession>
<dbReference type="Proteomes" id="UP000027222">
    <property type="component" value="Unassembled WGS sequence"/>
</dbReference>
<gene>
    <name evidence="5" type="ORF">GALMADRAFT_215335</name>
</gene>
<organism evidence="5 6">
    <name type="scientific">Galerina marginata (strain CBS 339.88)</name>
    <dbReference type="NCBI Taxonomy" id="685588"/>
    <lineage>
        <taxon>Eukaryota</taxon>
        <taxon>Fungi</taxon>
        <taxon>Dikarya</taxon>
        <taxon>Basidiomycota</taxon>
        <taxon>Agaricomycotina</taxon>
        <taxon>Agaricomycetes</taxon>
        <taxon>Agaricomycetidae</taxon>
        <taxon>Agaricales</taxon>
        <taxon>Agaricineae</taxon>
        <taxon>Strophariaceae</taxon>
        <taxon>Galerina</taxon>
    </lineage>
</organism>
<evidence type="ECO:0000259" key="4">
    <source>
        <dbReference type="PROSITE" id="PS50118"/>
    </source>
</evidence>
<dbReference type="AlphaFoldDB" id="A0A067SDP6"/>
<feature type="region of interest" description="Disordered" evidence="2">
    <location>
        <begin position="56"/>
        <end position="145"/>
    </location>
</feature>
<proteinExistence type="predicted"/>
<keyword evidence="3" id="KW-0732">Signal</keyword>
<feature type="compositionally biased region" description="Basic residues" evidence="2">
    <location>
        <begin position="110"/>
        <end position="121"/>
    </location>
</feature>